<reference evidence="2" key="1">
    <citation type="journal article" date="2020" name="mSystems">
        <title>Genome- and Community-Level Interaction Insights into Carbon Utilization and Element Cycling Functions of Hydrothermarchaeota in Hydrothermal Sediment.</title>
        <authorList>
            <person name="Zhou Z."/>
            <person name="Liu Y."/>
            <person name="Xu W."/>
            <person name="Pan J."/>
            <person name="Luo Z.H."/>
            <person name="Li M."/>
        </authorList>
    </citation>
    <scope>NUCLEOTIDE SEQUENCE [LARGE SCALE GENOMIC DNA]</scope>
    <source>
        <strain evidence="2">HyVt-527</strain>
    </source>
</reference>
<dbReference type="EMBL" id="DROD01000194">
    <property type="protein sequence ID" value="HHJ52099.1"/>
    <property type="molecule type" value="Genomic_DNA"/>
</dbReference>
<protein>
    <submittedName>
        <fullName evidence="2">T9SS type A sorting domain-containing protein</fullName>
    </submittedName>
</protein>
<gene>
    <name evidence="2" type="ORF">ENJ89_02795</name>
</gene>
<dbReference type="Gene3D" id="2.60.40.4070">
    <property type="match status" value="1"/>
</dbReference>
<sequence>MTKFLSRSYIFHFTVLIFFIAFTEVNGTDLNYRQFQRSGKVRISAGAAFKRAVRSGQIRITSTNAPTEIAKNQAITGVPQIDGPVTESINYDEDKTLNGYAQTPPDNHGAAGPDHFILVVNTAIQWYTKTDRTLEYSSGLNDFFAPTEPSDLFDPRVVYDQYAQRFVVIADEEDDASKINFIHLAVSRTSNPNDGWYFQRINTKTNINGTDTWLDFPALAISNQAIYLTGNMFSFSSVFQASRLWILDKGLYNGVDTSTVNIYDPSTEAGLSDQAFTLIPAQMYGDAPGALGTFLFTSEWDDNNGNDDLIGIFRVDDPLGSSGGPVFSVQFLNPGEIHNNSLGVPTAPQKDTDINIDFGDDRAQTCIWRNNVLVGAYTINPSNGDQAGQATNFWFTVNTTDLDALTLSQQGYIAADDIADSTYTGYPAVAINDSGDIAIGFAASAKGIYAGSYFTVHGHTDPAGEVQPSQTMHEGVDYYVRTGLPFHIGNRWGDYSAMSLDPTDEYSFWVFNQYAWTRGDYDAFADEDGRWATSFAKINPNSGPSAIGPLAGKHQPVNFVLNQNYPNPFGEKASASRGNSTFIEYAINNQHATPVPVTISVYNTLGQKVRTLVNTNQTAGNYRVRFNAGNLPSGVYFYHMKAGDFEQIRKMILIR</sequence>
<comment type="caution">
    <text evidence="2">The sequence shown here is derived from an EMBL/GenBank/DDBJ whole genome shotgun (WGS) entry which is preliminary data.</text>
</comment>
<dbReference type="Proteomes" id="UP000886124">
    <property type="component" value="Unassembled WGS sequence"/>
</dbReference>
<evidence type="ECO:0000259" key="1">
    <source>
        <dbReference type="Pfam" id="PF18962"/>
    </source>
</evidence>
<dbReference type="AlphaFoldDB" id="A0A7V5PN26"/>
<dbReference type="NCBIfam" id="TIGR04183">
    <property type="entry name" value="Por_Secre_tail"/>
    <property type="match status" value="1"/>
</dbReference>
<accession>A0A7V5PN26</accession>
<proteinExistence type="predicted"/>
<name>A0A7V5PN26_CALAY</name>
<organism evidence="2">
    <name type="scientific">Caldithrix abyssi</name>
    <dbReference type="NCBI Taxonomy" id="187145"/>
    <lineage>
        <taxon>Bacteria</taxon>
        <taxon>Pseudomonadati</taxon>
        <taxon>Calditrichota</taxon>
        <taxon>Calditrichia</taxon>
        <taxon>Calditrichales</taxon>
        <taxon>Calditrichaceae</taxon>
        <taxon>Caldithrix</taxon>
    </lineage>
</organism>
<feature type="domain" description="Secretion system C-terminal sorting" evidence="1">
    <location>
        <begin position="565"/>
        <end position="652"/>
    </location>
</feature>
<dbReference type="InterPro" id="IPR026444">
    <property type="entry name" value="Secre_tail"/>
</dbReference>
<dbReference type="Pfam" id="PF18962">
    <property type="entry name" value="Por_Secre_tail"/>
    <property type="match status" value="1"/>
</dbReference>
<evidence type="ECO:0000313" key="2">
    <source>
        <dbReference type="EMBL" id="HHJ52099.1"/>
    </source>
</evidence>